<reference evidence="3 4" key="1">
    <citation type="submission" date="2018-08" db="EMBL/GenBank/DDBJ databases">
        <title>Draft genome sequences of two Aspergillus turcosus clinical strains isolated from bronchoalveolar lavage fluid: one azole-susceptible and the other azole-resistant.</title>
        <authorList>
            <person name="Parent-Michaud M."/>
            <person name="Dufresne P.J."/>
            <person name="Fournier E."/>
            <person name="Martineau C."/>
            <person name="Moreira S."/>
            <person name="Perkins V."/>
            <person name="De Repentigny L."/>
            <person name="Dufresne S.F."/>
        </authorList>
    </citation>
    <scope>NUCLEOTIDE SEQUENCE [LARGE SCALE GENOMIC DNA]</scope>
    <source>
        <strain evidence="3">HMR AF 1038</strain>
    </source>
</reference>
<sequence>MERLIFHDDPIPRSRNLFSTLSFLQPCERAIIKMENNSAVALRRLSRSTVSGRSYQAPEYSENDLSADSAPSHDMEPPAYSHAPPATQVPGRGYSTTLHRSANVFLPTLLYVALAIYAWTAIVYLSFRPMSVKSWDANLSDHFSYPKSLDYAPNEGIYRSAVVIRTLIVVITLPWLSAVCASAAVIYVQNQKTANSLRMRQVTNLADRRWLDISLYKALVFGGWKKHGSTFLVLAIILNLIAGLTYPIQSIFLETKTIRVPESINNVASIADLSTLRPRALSTPTIGNDILAARGALSDANTIAFQPFLWQNTSGVQLPTLNNILSLNHSFYAQLPNGFNTGVLRQFAPRVNSTATYETIGASEFPSNCDSIPGAFYSEYYSEHLVYERTESWGVTACMPANLTISPWQTTRDRQDFSETLYLNLTLTEGDSGDTPPGGKLYRITVNTTAGYFELPNYMNEGVPGPLLEKDPRSLCGADCRYQAFAYYSNTNRIRRDNITTTDALHAAAWDPIRTVNKGPLLTTALALFGPGSFLDTFAAEHAALTASFNTANFTGNICLAVPPLLNLILDDPYYVSQEYCLESPVGLNYAGDNADSLIQLWLGYLLNAEDQFPTIFTAAAFLSNKRMLESFLGQWSIYQDLGTEMTVPTISSAGIIVGSVLMALYIIPMIGLAFYAAYYPRWTDRLDSFVMLRFGAAIGDKLLPLRVARTPDQIPVLDEIPGVVRDVSIPDGDEILPMGILGLGDGRPLQRYRRYEAFKECDELLTPAERRTLRSRINDEPIRG</sequence>
<organism evidence="3 4">
    <name type="scientific">Aspergillus turcosus</name>
    <dbReference type="NCBI Taxonomy" id="1245748"/>
    <lineage>
        <taxon>Eukaryota</taxon>
        <taxon>Fungi</taxon>
        <taxon>Dikarya</taxon>
        <taxon>Ascomycota</taxon>
        <taxon>Pezizomycotina</taxon>
        <taxon>Eurotiomycetes</taxon>
        <taxon>Eurotiomycetidae</taxon>
        <taxon>Eurotiales</taxon>
        <taxon>Aspergillaceae</taxon>
        <taxon>Aspergillus</taxon>
        <taxon>Aspergillus subgen. Fumigati</taxon>
    </lineage>
</organism>
<evidence type="ECO:0000313" key="4">
    <source>
        <dbReference type="Proteomes" id="UP000215289"/>
    </source>
</evidence>
<keyword evidence="2" id="KW-1133">Transmembrane helix</keyword>
<keyword evidence="2" id="KW-0472">Membrane</keyword>
<evidence type="ECO:0000256" key="1">
    <source>
        <dbReference type="SAM" id="MobiDB-lite"/>
    </source>
</evidence>
<comment type="caution">
    <text evidence="3">The sequence shown here is derived from an EMBL/GenBank/DDBJ whole genome shotgun (WGS) entry which is preliminary data.</text>
</comment>
<proteinExistence type="predicted"/>
<dbReference type="EMBL" id="NIDN02000042">
    <property type="protein sequence ID" value="RLL98917.1"/>
    <property type="molecule type" value="Genomic_DNA"/>
</dbReference>
<protein>
    <submittedName>
        <fullName evidence="3">Uncharacterized protein</fullName>
    </submittedName>
</protein>
<evidence type="ECO:0000256" key="2">
    <source>
        <dbReference type="SAM" id="Phobius"/>
    </source>
</evidence>
<keyword evidence="2" id="KW-0812">Transmembrane</keyword>
<evidence type="ECO:0000313" key="3">
    <source>
        <dbReference type="EMBL" id="RLL98917.1"/>
    </source>
</evidence>
<feature type="transmembrane region" description="Helical" evidence="2">
    <location>
        <begin position="162"/>
        <end position="188"/>
    </location>
</feature>
<feature type="transmembrane region" description="Helical" evidence="2">
    <location>
        <begin position="656"/>
        <end position="679"/>
    </location>
</feature>
<dbReference type="OrthoDB" id="5381672at2759"/>
<feature type="region of interest" description="Disordered" evidence="1">
    <location>
        <begin position="53"/>
        <end position="86"/>
    </location>
</feature>
<dbReference type="Proteomes" id="UP000215289">
    <property type="component" value="Unassembled WGS sequence"/>
</dbReference>
<accession>A0A3R7M0R9</accession>
<name>A0A3R7M0R9_9EURO</name>
<gene>
    <name evidence="3" type="ORF">CFD26_106193</name>
</gene>
<feature type="transmembrane region" description="Helical" evidence="2">
    <location>
        <begin position="104"/>
        <end position="127"/>
    </location>
</feature>
<keyword evidence="4" id="KW-1185">Reference proteome</keyword>
<feature type="transmembrane region" description="Helical" evidence="2">
    <location>
        <begin position="231"/>
        <end position="248"/>
    </location>
</feature>
<dbReference type="AlphaFoldDB" id="A0A3R7M0R9"/>